<accession>R9NYW2</accession>
<organism evidence="2 3">
    <name type="scientific">Pseudozyma hubeiensis (strain SY62)</name>
    <name type="common">Yeast</name>
    <dbReference type="NCBI Taxonomy" id="1305764"/>
    <lineage>
        <taxon>Eukaryota</taxon>
        <taxon>Fungi</taxon>
        <taxon>Dikarya</taxon>
        <taxon>Basidiomycota</taxon>
        <taxon>Ustilaginomycotina</taxon>
        <taxon>Ustilaginomycetes</taxon>
        <taxon>Ustilaginales</taxon>
        <taxon>Ustilaginaceae</taxon>
        <taxon>Pseudozyma</taxon>
    </lineage>
</organism>
<dbReference type="STRING" id="1305764.R9NYW2"/>
<dbReference type="eggNOG" id="KOG1977">
    <property type="taxonomic scope" value="Eukaryota"/>
</dbReference>
<dbReference type="HOGENOM" id="CLU_639552_0_0_1"/>
<name>R9NYW2_PSEHS</name>
<dbReference type="OrthoDB" id="429932at2759"/>
<keyword evidence="3" id="KW-1185">Reference proteome</keyword>
<dbReference type="Gene3D" id="3.30.1540.20">
    <property type="entry name" value="MutL, C-terminal domain, dimerisation subdomain"/>
    <property type="match status" value="1"/>
</dbReference>
<evidence type="ECO:0008006" key="4">
    <source>
        <dbReference type="Google" id="ProtNLM"/>
    </source>
</evidence>
<protein>
    <recommendedName>
        <fullName evidence="4">MutL C-terminal dimerisation domain-containing protein</fullName>
    </recommendedName>
</protein>
<proteinExistence type="predicted"/>
<reference evidence="3" key="1">
    <citation type="journal article" date="2013" name="Genome Announc.">
        <title>Draft genome sequence of the basidiomycetous yeast-like fungus Pseudozyma hubeiensis SY62, which produces an abundant amount of the biosurfactant mannosylerythritol lipids.</title>
        <authorList>
            <person name="Konishi M."/>
            <person name="Hatada Y."/>
            <person name="Horiuchi J."/>
        </authorList>
    </citation>
    <scope>NUCLEOTIDE SEQUENCE [LARGE SCALE GENOMIC DNA]</scope>
    <source>
        <strain evidence="3">SY62</strain>
    </source>
</reference>
<feature type="region of interest" description="Disordered" evidence="1">
    <location>
        <begin position="1"/>
        <end position="26"/>
    </location>
</feature>
<evidence type="ECO:0000313" key="3">
    <source>
        <dbReference type="Proteomes" id="UP000014071"/>
    </source>
</evidence>
<dbReference type="GeneID" id="24106693"/>
<sequence length="429" mass="47311">MTSRKRKRSSRPSTACDIEAKDEPSTLLRARPATASLAVESYGPAAAVPEGMVEWRHPVSGRSFHIDQRTGHSTAVIPRSLSKDDDGGSVSERIRGLYGGVGVDRTKLKRSLGLLIPDRGFRAGRDEVDSMDEFDDPSFDAALAAMPSPSHTATSDLVWRSRFFDSCRSASLVKIAAREPLHHDDSDVGSMTRRKDVVELAITRLDLQTAHVLNQVDGKLILCSTSSTSSKTNGVVFCIDQHAADERYRLEHLLEQYLADCAAETALYQLESTITLPISMQQYDLIKGTPAVESHMKMLGWSIKAIVMIHPTLGHAQVDLDGIPYILKDKALTDRGKVKDQSLLQKCFTDCLDSSDRLFEVKIGEDCVYELFIASLVGGGSHLVVANSVFQSISIDALYRAREMISTLCLLFDLSHVLLRGYDRCLSQH</sequence>
<evidence type="ECO:0000313" key="2">
    <source>
        <dbReference type="EMBL" id="GAC93827.1"/>
    </source>
</evidence>
<dbReference type="Proteomes" id="UP000014071">
    <property type="component" value="Unassembled WGS sequence"/>
</dbReference>
<dbReference type="AlphaFoldDB" id="R9NYW2"/>
<dbReference type="EMBL" id="DF238778">
    <property type="protein sequence ID" value="GAC93827.1"/>
    <property type="molecule type" value="Genomic_DNA"/>
</dbReference>
<dbReference type="InterPro" id="IPR042120">
    <property type="entry name" value="MutL_C_dimsub"/>
</dbReference>
<feature type="compositionally biased region" description="Basic residues" evidence="1">
    <location>
        <begin position="1"/>
        <end position="10"/>
    </location>
</feature>
<dbReference type="RefSeq" id="XP_012187414.1">
    <property type="nucleotide sequence ID" value="XM_012332024.1"/>
</dbReference>
<evidence type="ECO:0000256" key="1">
    <source>
        <dbReference type="SAM" id="MobiDB-lite"/>
    </source>
</evidence>
<gene>
    <name evidence="2" type="ORF">PHSY_001392</name>
</gene>